<dbReference type="AlphaFoldDB" id="A0A507E699"/>
<name>A0A507E699_9FUNG</name>
<evidence type="ECO:0000313" key="3">
    <source>
        <dbReference type="EMBL" id="TPX58638.1"/>
    </source>
</evidence>
<dbReference type="Gene3D" id="3.30.160.60">
    <property type="entry name" value="Classic Zinc Finger"/>
    <property type="match status" value="1"/>
</dbReference>
<feature type="compositionally biased region" description="Low complexity" evidence="1">
    <location>
        <begin position="63"/>
        <end position="77"/>
    </location>
</feature>
<dbReference type="SMART" id="SM00338">
    <property type="entry name" value="BRLZ"/>
    <property type="match status" value="1"/>
</dbReference>
<dbReference type="Pfam" id="PF07716">
    <property type="entry name" value="bZIP_2"/>
    <property type="match status" value="1"/>
</dbReference>
<dbReference type="GO" id="GO:0003700">
    <property type="term" value="F:DNA-binding transcription factor activity"/>
    <property type="evidence" value="ECO:0007669"/>
    <property type="project" value="InterPro"/>
</dbReference>
<sequence>MQTQQQPQTDRHLSQHHALPHQRIPLPTATASPTAAAAAAAAVATTVALAAQQRPQQQEILDSNYNNNNERSSDPNNLITTSNPPISHAAASQAATYLKLQRMPNGDFIYPDGPAVLYAAGLYLDRNENANSAEAAEPSLMSGSLPQVISPGQLTNSLSSASFKLGADSEGSDIGGDHSLDNTMHQFGQAHHQHLPHQQQHQLSQRSQDSHCTPPEYQHTTSLDESQQHTPGPHRRGSGRRRSKPYDTSPLEDPASANGKPSKSAAAMARLAEGANKQMEELEDELALKRRRNTEAARRSRERKAVRMQALEHQVDQLEALNSSMSHKLGLVEKERAIFAVREAELNRRIQTLEASLREAHDALMARAVESMNMNGAGEGPDQRILPAQLAALAAVAISSSDTTPILTTTVGVSAQATSLLDPKIV</sequence>
<feature type="compositionally biased region" description="Polar residues" evidence="1">
    <location>
        <begin position="218"/>
        <end position="230"/>
    </location>
</feature>
<dbReference type="SUPFAM" id="SSF57959">
    <property type="entry name" value="Leucine zipper domain"/>
    <property type="match status" value="1"/>
</dbReference>
<reference evidence="3 4" key="1">
    <citation type="journal article" date="2019" name="Sci. Rep.">
        <title>Comparative genomics of chytrid fungi reveal insights into the obligate biotrophic and pathogenic lifestyle of Synchytrium endobioticum.</title>
        <authorList>
            <person name="van de Vossenberg B.T.L.H."/>
            <person name="Warris S."/>
            <person name="Nguyen H.D.T."/>
            <person name="van Gent-Pelzer M.P.E."/>
            <person name="Joly D.L."/>
            <person name="van de Geest H.C."/>
            <person name="Bonants P.J.M."/>
            <person name="Smith D.S."/>
            <person name="Levesque C.A."/>
            <person name="van der Lee T.A.J."/>
        </authorList>
    </citation>
    <scope>NUCLEOTIDE SEQUENCE [LARGE SCALE GENOMIC DNA]</scope>
    <source>
        <strain evidence="3 4">CBS 809.83</strain>
    </source>
</reference>
<dbReference type="CDD" id="cd12193">
    <property type="entry name" value="bZIP_GCN4"/>
    <property type="match status" value="1"/>
</dbReference>
<keyword evidence="4" id="KW-1185">Reference proteome</keyword>
<proteinExistence type="predicted"/>
<organism evidence="3 4">
    <name type="scientific">Powellomyces hirtus</name>
    <dbReference type="NCBI Taxonomy" id="109895"/>
    <lineage>
        <taxon>Eukaryota</taxon>
        <taxon>Fungi</taxon>
        <taxon>Fungi incertae sedis</taxon>
        <taxon>Chytridiomycota</taxon>
        <taxon>Chytridiomycota incertae sedis</taxon>
        <taxon>Chytridiomycetes</taxon>
        <taxon>Spizellomycetales</taxon>
        <taxon>Powellomycetaceae</taxon>
        <taxon>Powellomyces</taxon>
    </lineage>
</organism>
<dbReference type="PROSITE" id="PS50217">
    <property type="entry name" value="BZIP"/>
    <property type="match status" value="1"/>
</dbReference>
<evidence type="ECO:0000259" key="2">
    <source>
        <dbReference type="PROSITE" id="PS50217"/>
    </source>
</evidence>
<dbReference type="EMBL" id="QEAQ01000034">
    <property type="protein sequence ID" value="TPX58638.1"/>
    <property type="molecule type" value="Genomic_DNA"/>
</dbReference>
<feature type="compositionally biased region" description="Basic residues" evidence="1">
    <location>
        <begin position="232"/>
        <end position="243"/>
    </location>
</feature>
<dbReference type="PROSITE" id="PS00036">
    <property type="entry name" value="BZIP_BASIC"/>
    <property type="match status" value="1"/>
</dbReference>
<feature type="region of interest" description="Disordered" evidence="1">
    <location>
        <begin position="1"/>
        <end position="35"/>
    </location>
</feature>
<feature type="compositionally biased region" description="Low complexity" evidence="1">
    <location>
        <begin position="196"/>
        <end position="211"/>
    </location>
</feature>
<gene>
    <name evidence="3" type="ORF">PhCBS80983_g03023</name>
</gene>
<comment type="caution">
    <text evidence="3">The sequence shown here is derived from an EMBL/GenBank/DDBJ whole genome shotgun (WGS) entry which is preliminary data.</text>
</comment>
<dbReference type="Proteomes" id="UP000318582">
    <property type="component" value="Unassembled WGS sequence"/>
</dbReference>
<feature type="compositionally biased region" description="Low complexity" evidence="1">
    <location>
        <begin position="26"/>
        <end position="35"/>
    </location>
</feature>
<feature type="domain" description="BZIP" evidence="2">
    <location>
        <begin position="283"/>
        <end position="335"/>
    </location>
</feature>
<dbReference type="InterPro" id="IPR004827">
    <property type="entry name" value="bZIP"/>
</dbReference>
<evidence type="ECO:0000313" key="4">
    <source>
        <dbReference type="Proteomes" id="UP000318582"/>
    </source>
</evidence>
<evidence type="ECO:0000256" key="1">
    <source>
        <dbReference type="SAM" id="MobiDB-lite"/>
    </source>
</evidence>
<dbReference type="STRING" id="109895.A0A507E699"/>
<accession>A0A507E699</accession>
<dbReference type="InterPro" id="IPR046347">
    <property type="entry name" value="bZIP_sf"/>
</dbReference>
<feature type="region of interest" description="Disordered" evidence="1">
    <location>
        <begin position="58"/>
        <end position="84"/>
    </location>
</feature>
<protein>
    <recommendedName>
        <fullName evidence="2">BZIP domain-containing protein</fullName>
    </recommendedName>
</protein>
<feature type="region of interest" description="Disordered" evidence="1">
    <location>
        <begin position="189"/>
        <end position="266"/>
    </location>
</feature>